<sequence>MSSIPTTGKYSLTTTLPELRRLFSCHSATYDKIVYDLLRIQAKGTSSAEDHNLNRRFGLFIRCFPSLGIPIRVLVTWRKENVFGDKKEMGQRYIGDMQNLHKIFKFCFLRPLTSKSSEEVAHNLFDVFLLIGAPAILQSDSGREFGSSLIAELKCLWPETNFI</sequence>
<dbReference type="Gene3D" id="3.30.420.10">
    <property type="entry name" value="Ribonuclease H-like superfamily/Ribonuclease H"/>
    <property type="match status" value="1"/>
</dbReference>
<protein>
    <submittedName>
        <fullName evidence="1">SCAN domain-containing protein 3</fullName>
    </submittedName>
</protein>
<reference evidence="1 2" key="1">
    <citation type="submission" date="2015-05" db="EMBL/GenBank/DDBJ databases">
        <title>Evolution of Trichinella species and genotypes.</title>
        <authorList>
            <person name="Korhonen P.K."/>
            <person name="Edoardo P."/>
            <person name="Giuseppe L.R."/>
            <person name="Gasser R.B."/>
        </authorList>
    </citation>
    <scope>NUCLEOTIDE SEQUENCE [LARGE SCALE GENOMIC DNA]</scope>
    <source>
        <strain evidence="1">ISS10</strain>
    </source>
</reference>
<proteinExistence type="predicted"/>
<dbReference type="EMBL" id="JYDW01000124">
    <property type="protein sequence ID" value="KRZ55039.1"/>
    <property type="molecule type" value="Genomic_DNA"/>
</dbReference>
<dbReference type="InterPro" id="IPR036397">
    <property type="entry name" value="RNaseH_sf"/>
</dbReference>
<organism evidence="1 2">
    <name type="scientific">Trichinella nativa</name>
    <dbReference type="NCBI Taxonomy" id="6335"/>
    <lineage>
        <taxon>Eukaryota</taxon>
        <taxon>Metazoa</taxon>
        <taxon>Ecdysozoa</taxon>
        <taxon>Nematoda</taxon>
        <taxon>Enoplea</taxon>
        <taxon>Dorylaimia</taxon>
        <taxon>Trichinellida</taxon>
        <taxon>Trichinellidae</taxon>
        <taxon>Trichinella</taxon>
    </lineage>
</organism>
<name>A0A0V1L696_9BILA</name>
<keyword evidence="2" id="KW-1185">Reference proteome</keyword>
<accession>A0A0V1L696</accession>
<dbReference type="AlphaFoldDB" id="A0A0V1L696"/>
<evidence type="ECO:0000313" key="2">
    <source>
        <dbReference type="Proteomes" id="UP000054721"/>
    </source>
</evidence>
<comment type="caution">
    <text evidence="1">The sequence shown here is derived from an EMBL/GenBank/DDBJ whole genome shotgun (WGS) entry which is preliminary data.</text>
</comment>
<dbReference type="GO" id="GO:0003676">
    <property type="term" value="F:nucleic acid binding"/>
    <property type="evidence" value="ECO:0007669"/>
    <property type="project" value="InterPro"/>
</dbReference>
<gene>
    <name evidence="1" type="primary">SCAND3</name>
    <name evidence="1" type="ORF">T02_12781</name>
</gene>
<evidence type="ECO:0000313" key="1">
    <source>
        <dbReference type="EMBL" id="KRZ55039.1"/>
    </source>
</evidence>
<dbReference type="Proteomes" id="UP000054721">
    <property type="component" value="Unassembled WGS sequence"/>
</dbReference>
<dbReference type="OrthoDB" id="5853607at2759"/>
<dbReference type="STRING" id="6335.A0A0V1L696"/>